<dbReference type="Proteomes" id="UP001209570">
    <property type="component" value="Unassembled WGS sequence"/>
</dbReference>
<keyword evidence="3" id="KW-1185">Reference proteome</keyword>
<evidence type="ECO:0000313" key="2">
    <source>
        <dbReference type="EMBL" id="KAJ0401871.1"/>
    </source>
</evidence>
<sequence>MDLASHYGHVDLALQLRHYGGKHTCESERDLAIAQRDIADQQLRESTSDLENARHRLRAAKEERDALRVERDRLQDATLALERQLAALSAEKETWDEALATLTAANQALSLQLAQQHEVLVTEQSARQNAVQSWHMAQQVIAEVQDREMACREREEEALRLRNEALQDRDVARDLARLAQLDQGLAKQSQLDAEREREAALQKLHVVEAAIAAEKEVWAKKIAKTEQERKNIQHEIDLQTEKLRVECDRLDSQLHKANNLTWTLKEELVAARSEIERLKSRTCFDDDQIHRLREKTSTLERQVQSLLEERRSEYAAWRQRIEKELRSAMIDDCRRMLLETAIVEPRNALTSPAESHQRELYLHSPMI</sequence>
<reference evidence="2" key="1">
    <citation type="submission" date="2021-12" db="EMBL/GenBank/DDBJ databases">
        <title>Prjna785345.</title>
        <authorList>
            <person name="Rujirawat T."/>
            <person name="Krajaejun T."/>
        </authorList>
    </citation>
    <scope>NUCLEOTIDE SEQUENCE</scope>
    <source>
        <strain evidence="2">Pi057C3</strain>
    </source>
</reference>
<gene>
    <name evidence="2" type="ORF">P43SY_007805</name>
</gene>
<organism evidence="2 3">
    <name type="scientific">Pythium insidiosum</name>
    <name type="common">Pythiosis disease agent</name>
    <dbReference type="NCBI Taxonomy" id="114742"/>
    <lineage>
        <taxon>Eukaryota</taxon>
        <taxon>Sar</taxon>
        <taxon>Stramenopiles</taxon>
        <taxon>Oomycota</taxon>
        <taxon>Peronosporomycetes</taxon>
        <taxon>Pythiales</taxon>
        <taxon>Pythiaceae</taxon>
        <taxon>Pythium</taxon>
    </lineage>
</organism>
<evidence type="ECO:0000313" key="3">
    <source>
        <dbReference type="Proteomes" id="UP001209570"/>
    </source>
</evidence>
<proteinExistence type="predicted"/>
<evidence type="ECO:0000256" key="1">
    <source>
        <dbReference type="SAM" id="Coils"/>
    </source>
</evidence>
<comment type="caution">
    <text evidence="2">The sequence shown here is derived from an EMBL/GenBank/DDBJ whole genome shotgun (WGS) entry which is preliminary data.</text>
</comment>
<feature type="coiled-coil region" evidence="1">
    <location>
        <begin position="215"/>
        <end position="260"/>
    </location>
</feature>
<name>A0AAD5QB37_PYTIN</name>
<dbReference type="AlphaFoldDB" id="A0AAD5QB37"/>
<dbReference type="EMBL" id="JAKCXM010000116">
    <property type="protein sequence ID" value="KAJ0401871.1"/>
    <property type="molecule type" value="Genomic_DNA"/>
</dbReference>
<keyword evidence="1" id="KW-0175">Coiled coil</keyword>
<protein>
    <submittedName>
        <fullName evidence="2">Uncharacterized protein</fullName>
    </submittedName>
</protein>
<feature type="coiled-coil region" evidence="1">
    <location>
        <begin position="36"/>
        <end position="91"/>
    </location>
</feature>
<accession>A0AAD5QB37</accession>